<keyword evidence="1" id="KW-0472">Membrane</keyword>
<name>A0A7V8K7P2_9GAMM</name>
<feature type="transmembrane region" description="Helical" evidence="1">
    <location>
        <begin position="45"/>
        <end position="75"/>
    </location>
</feature>
<evidence type="ECO:0000256" key="1">
    <source>
        <dbReference type="SAM" id="Phobius"/>
    </source>
</evidence>
<dbReference type="RefSeq" id="WP_162310835.1">
    <property type="nucleotide sequence ID" value="NZ_JACHGU010000001.1"/>
</dbReference>
<dbReference type="AlphaFoldDB" id="A0A7V8K7P2"/>
<comment type="caution">
    <text evidence="2">The sequence shown here is derived from an EMBL/GenBank/DDBJ whole genome shotgun (WGS) entry which is preliminary data.</text>
</comment>
<reference evidence="2 3" key="1">
    <citation type="submission" date="2017-10" db="EMBL/GenBank/DDBJ databases">
        <title>Whole genome sequencing of Pseudoxanthomonas broegbernensis DSM 12573(T).</title>
        <authorList>
            <person name="Kumar S."/>
            <person name="Bansal K."/>
            <person name="Kaur A."/>
            <person name="Patil P."/>
            <person name="Sharma S."/>
            <person name="Patil P.B."/>
        </authorList>
    </citation>
    <scope>NUCLEOTIDE SEQUENCE [LARGE SCALE GENOMIC DNA]</scope>
    <source>
        <strain evidence="2 3">DSM 12573</strain>
    </source>
</reference>
<evidence type="ECO:0008006" key="4">
    <source>
        <dbReference type="Google" id="ProtNLM"/>
    </source>
</evidence>
<dbReference type="Proteomes" id="UP000462066">
    <property type="component" value="Unassembled WGS sequence"/>
</dbReference>
<gene>
    <name evidence="2" type="ORF">B1992_07380</name>
</gene>
<dbReference type="EMBL" id="MWIP01000005">
    <property type="protein sequence ID" value="KAF1686717.1"/>
    <property type="molecule type" value="Genomic_DNA"/>
</dbReference>
<proteinExistence type="predicted"/>
<organism evidence="2 3">
    <name type="scientific">Pseudoxanthomonas broegbernensis</name>
    <dbReference type="NCBI Taxonomy" id="83619"/>
    <lineage>
        <taxon>Bacteria</taxon>
        <taxon>Pseudomonadati</taxon>
        <taxon>Pseudomonadota</taxon>
        <taxon>Gammaproteobacteria</taxon>
        <taxon>Lysobacterales</taxon>
        <taxon>Lysobacteraceae</taxon>
        <taxon>Pseudoxanthomonas</taxon>
    </lineage>
</organism>
<keyword evidence="3" id="KW-1185">Reference proteome</keyword>
<accession>A0A7V8K7P2</accession>
<sequence>MTAAWLLLSLLAALGFYLACAHQKLWPRRGGRVRALRMAAGACALLALLAAIAALGVWAGVFAALTAFMLAAVLLPYFDAWRQARAAAHEEPRHVG</sequence>
<evidence type="ECO:0000313" key="3">
    <source>
        <dbReference type="Proteomes" id="UP000462066"/>
    </source>
</evidence>
<keyword evidence="1" id="KW-1133">Transmembrane helix</keyword>
<keyword evidence="1" id="KW-0812">Transmembrane</keyword>
<evidence type="ECO:0000313" key="2">
    <source>
        <dbReference type="EMBL" id="KAF1686717.1"/>
    </source>
</evidence>
<protein>
    <recommendedName>
        <fullName evidence="4">DUF3325 domain-containing protein</fullName>
    </recommendedName>
</protein>